<accession>A0ABP5EXB2</accession>
<evidence type="ECO:0000313" key="2">
    <source>
        <dbReference type="EMBL" id="GAA2007450.1"/>
    </source>
</evidence>
<dbReference type="RefSeq" id="WP_344108591.1">
    <property type="nucleotide sequence ID" value="NZ_BAAAPC010000017.1"/>
</dbReference>
<evidence type="ECO:0000256" key="1">
    <source>
        <dbReference type="SAM" id="MobiDB-lite"/>
    </source>
</evidence>
<gene>
    <name evidence="2" type="ORF">GCM10009799_38790</name>
</gene>
<protein>
    <submittedName>
        <fullName evidence="2">Sulfotransferase family protein</fullName>
    </submittedName>
</protein>
<dbReference type="InterPro" id="IPR027417">
    <property type="entry name" value="P-loop_NTPase"/>
</dbReference>
<evidence type="ECO:0000313" key="3">
    <source>
        <dbReference type="Proteomes" id="UP001501585"/>
    </source>
</evidence>
<dbReference type="InterPro" id="IPR040632">
    <property type="entry name" value="Sulfotransfer_4"/>
</dbReference>
<dbReference type="EMBL" id="BAAAPC010000017">
    <property type="protein sequence ID" value="GAA2007450.1"/>
    <property type="molecule type" value="Genomic_DNA"/>
</dbReference>
<proteinExistence type="predicted"/>
<keyword evidence="3" id="KW-1185">Reference proteome</keyword>
<name>A0ABP5EXB2_9ACTN</name>
<sequence length="239" mass="27071">MLQVIGAGMPRTGTASMKAALEQLGFGPCHHMYEVIQRPEQSRRWSRVLTDDPVDWEYLLEGYRSAVDWPSSYFWRDLAAAYPDAKVILTRRDPRRWYASCKNTIFEFNARAARGENIGRSSEHEEFRQAVLDVMFQTSFGATIADIPAEEPSIAGFERHNAAVIETVPADRLLIYEPGDGWEPLCDFLEVDAPADAPFPHLNEGQEMRRMLQEGARTGRFATPFDRRDDAGTATRELG</sequence>
<feature type="region of interest" description="Disordered" evidence="1">
    <location>
        <begin position="220"/>
        <end position="239"/>
    </location>
</feature>
<dbReference type="Proteomes" id="UP001501585">
    <property type="component" value="Unassembled WGS sequence"/>
</dbReference>
<dbReference type="Pfam" id="PF17784">
    <property type="entry name" value="Sulfotransfer_4"/>
    <property type="match status" value="1"/>
</dbReference>
<dbReference type="PANTHER" id="PTHR36978">
    <property type="entry name" value="P-LOOP CONTAINING NUCLEOTIDE TRIPHOSPHATE HYDROLASE"/>
    <property type="match status" value="1"/>
</dbReference>
<organism evidence="2 3">
    <name type="scientific">Nocardiopsis rhodophaea</name>
    <dbReference type="NCBI Taxonomy" id="280238"/>
    <lineage>
        <taxon>Bacteria</taxon>
        <taxon>Bacillati</taxon>
        <taxon>Actinomycetota</taxon>
        <taxon>Actinomycetes</taxon>
        <taxon>Streptosporangiales</taxon>
        <taxon>Nocardiopsidaceae</taxon>
        <taxon>Nocardiopsis</taxon>
    </lineage>
</organism>
<dbReference type="PANTHER" id="PTHR36978:SF4">
    <property type="entry name" value="P-LOOP CONTAINING NUCLEOSIDE TRIPHOSPHATE HYDROLASE PROTEIN"/>
    <property type="match status" value="1"/>
</dbReference>
<comment type="caution">
    <text evidence="2">The sequence shown here is derived from an EMBL/GenBank/DDBJ whole genome shotgun (WGS) entry which is preliminary data.</text>
</comment>
<dbReference type="SUPFAM" id="SSF52540">
    <property type="entry name" value="P-loop containing nucleoside triphosphate hydrolases"/>
    <property type="match status" value="1"/>
</dbReference>
<reference evidence="3" key="1">
    <citation type="journal article" date="2019" name="Int. J. Syst. Evol. Microbiol.">
        <title>The Global Catalogue of Microorganisms (GCM) 10K type strain sequencing project: providing services to taxonomists for standard genome sequencing and annotation.</title>
        <authorList>
            <consortium name="The Broad Institute Genomics Platform"/>
            <consortium name="The Broad Institute Genome Sequencing Center for Infectious Disease"/>
            <person name="Wu L."/>
            <person name="Ma J."/>
        </authorList>
    </citation>
    <scope>NUCLEOTIDE SEQUENCE [LARGE SCALE GENOMIC DNA]</scope>
    <source>
        <strain evidence="3">JCM 15313</strain>
    </source>
</reference>
<dbReference type="Gene3D" id="3.40.50.300">
    <property type="entry name" value="P-loop containing nucleotide triphosphate hydrolases"/>
    <property type="match status" value="1"/>
</dbReference>